<name>A0AA36HQZ3_9DINO</name>
<gene>
    <name evidence="1" type="ORF">EVOR1521_LOCUS3055</name>
</gene>
<protein>
    <submittedName>
        <fullName evidence="1">Uncharacterized protein</fullName>
    </submittedName>
</protein>
<evidence type="ECO:0000313" key="1">
    <source>
        <dbReference type="EMBL" id="CAJ1373150.1"/>
    </source>
</evidence>
<dbReference type="AlphaFoldDB" id="A0AA36HQZ3"/>
<comment type="caution">
    <text evidence="1">The sequence shown here is derived from an EMBL/GenBank/DDBJ whole genome shotgun (WGS) entry which is preliminary data.</text>
</comment>
<accession>A0AA36HQZ3</accession>
<evidence type="ECO:0000313" key="2">
    <source>
        <dbReference type="Proteomes" id="UP001178507"/>
    </source>
</evidence>
<dbReference type="EMBL" id="CAUJNA010000178">
    <property type="protein sequence ID" value="CAJ1373150.1"/>
    <property type="molecule type" value="Genomic_DNA"/>
</dbReference>
<organism evidence="1 2">
    <name type="scientific">Effrenium voratum</name>
    <dbReference type="NCBI Taxonomy" id="2562239"/>
    <lineage>
        <taxon>Eukaryota</taxon>
        <taxon>Sar</taxon>
        <taxon>Alveolata</taxon>
        <taxon>Dinophyceae</taxon>
        <taxon>Suessiales</taxon>
        <taxon>Symbiodiniaceae</taxon>
        <taxon>Effrenium</taxon>
    </lineage>
</organism>
<sequence>MYAGLPHCLRYCAGHNDLRLVAKKEYYREVRGLCERVLTGNPEAFQPPDGNPGWLAALGEVFSGSALKCLPGIRRCFVNSSDDIQAETPH</sequence>
<dbReference type="Proteomes" id="UP001178507">
    <property type="component" value="Unassembled WGS sequence"/>
</dbReference>
<reference evidence="1" key="1">
    <citation type="submission" date="2023-08" db="EMBL/GenBank/DDBJ databases">
        <authorList>
            <person name="Chen Y."/>
            <person name="Shah S."/>
            <person name="Dougan E. K."/>
            <person name="Thang M."/>
            <person name="Chan C."/>
        </authorList>
    </citation>
    <scope>NUCLEOTIDE SEQUENCE</scope>
</reference>
<proteinExistence type="predicted"/>
<keyword evidence="2" id="KW-1185">Reference proteome</keyword>